<evidence type="ECO:0000256" key="1">
    <source>
        <dbReference type="SAM" id="Phobius"/>
    </source>
</evidence>
<dbReference type="EMBL" id="BACD03000010">
    <property type="protein sequence ID" value="GAO47712.1"/>
    <property type="molecule type" value="Genomic_DNA"/>
</dbReference>
<comment type="caution">
    <text evidence="2">The sequence shown here is derived from an EMBL/GenBank/DDBJ whole genome shotgun (WGS) entry which is preliminary data.</text>
</comment>
<keyword evidence="1" id="KW-1133">Transmembrane helix</keyword>
<proteinExistence type="predicted"/>
<reference evidence="2 3" key="1">
    <citation type="journal article" date="2011" name="J. Gen. Appl. Microbiol.">
        <title>Draft genome sequencing of the enigmatic yeast Saitoella complicata.</title>
        <authorList>
            <person name="Nishida H."/>
            <person name="Hamamoto M."/>
            <person name="Sugiyama J."/>
        </authorList>
    </citation>
    <scope>NUCLEOTIDE SEQUENCE [LARGE SCALE GENOMIC DNA]</scope>
    <source>
        <strain evidence="2 3">NRRL Y-17804</strain>
    </source>
</reference>
<dbReference type="Proteomes" id="UP000033140">
    <property type="component" value="Unassembled WGS sequence"/>
</dbReference>
<gene>
    <name evidence="2" type="ORF">G7K_1911-t1</name>
</gene>
<dbReference type="AlphaFoldDB" id="A0A0E9NCX2"/>
<reference evidence="2 3" key="2">
    <citation type="journal article" date="2014" name="J. Gen. Appl. Microbiol.">
        <title>The early diverging ascomycetous budding yeast Saitoella complicata has three histone deacetylases belonging to the Clr6, Hos2, and Rpd3 lineages.</title>
        <authorList>
            <person name="Nishida H."/>
            <person name="Matsumoto T."/>
            <person name="Kondo S."/>
            <person name="Hamamoto M."/>
            <person name="Yoshikawa H."/>
        </authorList>
    </citation>
    <scope>NUCLEOTIDE SEQUENCE [LARGE SCALE GENOMIC DNA]</scope>
    <source>
        <strain evidence="2 3">NRRL Y-17804</strain>
    </source>
</reference>
<accession>A0A0E9NCX2</accession>
<keyword evidence="1" id="KW-0812">Transmembrane</keyword>
<keyword evidence="1" id="KW-0472">Membrane</keyword>
<name>A0A0E9NCX2_SAICN</name>
<evidence type="ECO:0000313" key="3">
    <source>
        <dbReference type="Proteomes" id="UP000033140"/>
    </source>
</evidence>
<keyword evidence="3" id="KW-1185">Reference proteome</keyword>
<dbReference type="RefSeq" id="XP_019020978.1">
    <property type="nucleotide sequence ID" value="XM_019167082.1"/>
</dbReference>
<evidence type="ECO:0000313" key="2">
    <source>
        <dbReference type="EMBL" id="GAO47712.1"/>
    </source>
</evidence>
<dbReference type="OrthoDB" id="5309803at2759"/>
<organism evidence="2 3">
    <name type="scientific">Saitoella complicata (strain BCRC 22490 / CBS 7301 / JCM 7358 / NBRC 10748 / NRRL Y-17804)</name>
    <dbReference type="NCBI Taxonomy" id="698492"/>
    <lineage>
        <taxon>Eukaryota</taxon>
        <taxon>Fungi</taxon>
        <taxon>Dikarya</taxon>
        <taxon>Ascomycota</taxon>
        <taxon>Taphrinomycotina</taxon>
        <taxon>Taphrinomycotina incertae sedis</taxon>
        <taxon>Saitoella</taxon>
    </lineage>
</organism>
<feature type="transmembrane region" description="Helical" evidence="1">
    <location>
        <begin position="25"/>
        <end position="54"/>
    </location>
</feature>
<sequence length="149" mass="16393">MIAFEMASVYTYFSTDPIISTLQTWIVRIALVLAIATIAPSFLAVVADIFLYLFRLTPKPPIPVISPTRSSFQQNLEKVTEEAFTEEPLPEEKIARMISPVQIEESERAVLSTAREETSGVAMKPVARGSADSGVVFADEEQVDKVMGP</sequence>
<reference evidence="2 3" key="3">
    <citation type="journal article" date="2015" name="Genome Announc.">
        <title>Draft Genome Sequence of the Archiascomycetous Yeast Saitoella complicata.</title>
        <authorList>
            <person name="Yamauchi K."/>
            <person name="Kondo S."/>
            <person name="Hamamoto M."/>
            <person name="Takahashi Y."/>
            <person name="Ogura Y."/>
            <person name="Hayashi T."/>
            <person name="Nishida H."/>
        </authorList>
    </citation>
    <scope>NUCLEOTIDE SEQUENCE [LARGE SCALE GENOMIC DNA]</scope>
    <source>
        <strain evidence="2 3">NRRL Y-17804</strain>
    </source>
</reference>
<protein>
    <submittedName>
        <fullName evidence="2">Uncharacterized protein</fullName>
    </submittedName>
</protein>